<accession>A8NYM9</accession>
<organism evidence="5 6">
    <name type="scientific">Coprinopsis cinerea (strain Okayama-7 / 130 / ATCC MYA-4618 / FGSC 9003)</name>
    <name type="common">Inky cap fungus</name>
    <name type="synonym">Hormographiella aspergillata</name>
    <dbReference type="NCBI Taxonomy" id="240176"/>
    <lineage>
        <taxon>Eukaryota</taxon>
        <taxon>Fungi</taxon>
        <taxon>Dikarya</taxon>
        <taxon>Basidiomycota</taxon>
        <taxon>Agaricomycotina</taxon>
        <taxon>Agaricomycetes</taxon>
        <taxon>Agaricomycetidae</taxon>
        <taxon>Agaricales</taxon>
        <taxon>Agaricineae</taxon>
        <taxon>Psathyrellaceae</taxon>
        <taxon>Coprinopsis</taxon>
    </lineage>
</organism>
<dbReference type="Gene3D" id="3.80.10.10">
    <property type="entry name" value="Ribonuclease Inhibitor"/>
    <property type="match status" value="3"/>
</dbReference>
<feature type="region of interest" description="Disordered" evidence="2">
    <location>
        <begin position="683"/>
        <end position="702"/>
    </location>
</feature>
<keyword evidence="1" id="KW-0833">Ubl conjugation pathway</keyword>
<name>A8NYM9_COPC7</name>
<dbReference type="AlphaFoldDB" id="A8NYM9"/>
<protein>
    <submittedName>
        <fullName evidence="5">SCF E3 ubiquitin ligase complex F-box protein grrA</fullName>
    </submittedName>
</protein>
<sequence length="948" mass="103892">MLYRQFAPSTTSLSDEYDEDEPSQSNFFKADQPLFATDAAVHPHWSSSNQPGASSKRALKAPAKSPIMDLPPEILIAILKYLSSPRDLLNALKVSTTWCECAVELLWVRPTFPRYSTLQKMARLLKQSKSTFPYAKFIRRLNFMTLSSELRDETLAVFNRCSRLERLTLTGCKLITPTSLEQVLTCFPNLVAVDLSGVVETTTEVITAFAPVAKRLQGINLSNCSKVTDPALIALAENCPMLRRVKLSGVNLVTDAGVSAIVKKCPLLLEIDLHQCELITDVAVRDIWLYSTHMREMRLSQCTAITDLAFPALNSAVNPFPSNDPNVLPPLHVNRTFEQLRLLDLTACANITDDAVEGIIAHAPKIRNLVLAKCTALTDRSVEAICALGKHLHYLHLGHASRITDASVKTLARSCTRIRYIDFANCIKLTDMSVFELSALPKLRRIGLVRVTNLTDEAVYSLAERHATLERIHLSYCDQISVMAIHFLLLKLHKLTHLSLSGVPAFRNPDLQQFCREAPKDFNTTQRQNFCVFSGKGVSHLRAFLTQLFDTITEQNGTDDTEYEDEDVFPEPFQRAPEPETGDGDEDMVGPAYHVISPNVNTTRGTRFSRQEAISPRSYEVALQQRETQRRAHRTFADGFSAMFSAGGNIGVTTVHGAVSGPLDTNRITVELDPPDRLPVVEPVSPVSPPGNSAGITNTEPSATSASFFQGFQEPVFAPNQGARTPELHFAEIGHGRGASAQHVASPGSSRNHGSRSSARDRTPRQPHAAIAAAIHQSAHRGRSSNAHRPVSDPGSVSLDMNGEREGWSQQGNGVVLPGPSIRELEASVQSALNPSPSTARNGQRRQTDGSHRERQRGLRARAGRDGEEEQHHHHGGGGSSSRGRSVRRTIRNGLNAAENYASTFLFGRPWTEDGGSGPGQGSNGNHSVNQNNAGSSTTHATHWFGGR</sequence>
<feature type="region of interest" description="Disordered" evidence="2">
    <location>
        <begin position="1"/>
        <end position="23"/>
    </location>
</feature>
<dbReference type="OMA" id="CRAWCEC"/>
<feature type="compositionally biased region" description="Polar residues" evidence="2">
    <location>
        <begin position="828"/>
        <end position="842"/>
    </location>
</feature>
<dbReference type="PANTHER" id="PTHR13382">
    <property type="entry name" value="MITOCHONDRIAL ATP SYNTHASE COUPLING FACTOR B"/>
    <property type="match status" value="1"/>
</dbReference>
<feature type="compositionally biased region" description="Polar residues" evidence="2">
    <location>
        <begin position="747"/>
        <end position="757"/>
    </location>
</feature>
<proteinExistence type="predicted"/>
<comment type="caution">
    <text evidence="5">The sequence shown here is derived from an EMBL/GenBank/DDBJ whole genome shotgun (WGS) entry which is preliminary data.</text>
</comment>
<feature type="domain" description="F-box/LRR-repeat protein 15-like leucin rich repeat" evidence="4">
    <location>
        <begin position="390"/>
        <end position="503"/>
    </location>
</feature>
<dbReference type="KEGG" id="cci:CC1G_01383"/>
<gene>
    <name evidence="5" type="ORF">CC1G_01383</name>
</gene>
<dbReference type="SUPFAM" id="SSF52047">
    <property type="entry name" value="RNI-like"/>
    <property type="match status" value="1"/>
</dbReference>
<feature type="domain" description="F-box/LRR-repeat protein 15-like leucin rich repeat" evidence="4">
    <location>
        <begin position="223"/>
        <end position="307"/>
    </location>
</feature>
<feature type="compositionally biased region" description="Polar residues" evidence="2">
    <location>
        <begin position="927"/>
        <end position="941"/>
    </location>
</feature>
<feature type="region of interest" description="Disordered" evidence="2">
    <location>
        <begin position="912"/>
        <end position="948"/>
    </location>
</feature>
<dbReference type="InterPro" id="IPR050648">
    <property type="entry name" value="F-box_LRR-repeat"/>
</dbReference>
<dbReference type="InterPro" id="IPR001810">
    <property type="entry name" value="F-box_dom"/>
</dbReference>
<dbReference type="eggNOG" id="KOG1947">
    <property type="taxonomic scope" value="Eukaryota"/>
</dbReference>
<dbReference type="SMART" id="SM00367">
    <property type="entry name" value="LRR_CC"/>
    <property type="match status" value="10"/>
</dbReference>
<dbReference type="InParanoid" id="A8NYM9"/>
<dbReference type="InterPro" id="IPR006553">
    <property type="entry name" value="Leu-rich_rpt_Cys-con_subtyp"/>
</dbReference>
<dbReference type="RefSeq" id="XP_001837471.2">
    <property type="nucleotide sequence ID" value="XM_001837419.2"/>
</dbReference>
<evidence type="ECO:0000259" key="3">
    <source>
        <dbReference type="Pfam" id="PF12937"/>
    </source>
</evidence>
<dbReference type="InterPro" id="IPR057207">
    <property type="entry name" value="FBXL15_LRR"/>
</dbReference>
<feature type="domain" description="F-box" evidence="3">
    <location>
        <begin position="68"/>
        <end position="112"/>
    </location>
</feature>
<dbReference type="SUPFAM" id="SSF81383">
    <property type="entry name" value="F-box domain"/>
    <property type="match status" value="1"/>
</dbReference>
<dbReference type="Pfam" id="PF25372">
    <property type="entry name" value="DUF7885"/>
    <property type="match status" value="2"/>
</dbReference>
<dbReference type="VEuPathDB" id="FungiDB:CC1G_01383"/>
<dbReference type="GeneID" id="6014027"/>
<dbReference type="GO" id="GO:0005737">
    <property type="term" value="C:cytoplasm"/>
    <property type="evidence" value="ECO:0007669"/>
    <property type="project" value="TreeGrafter"/>
</dbReference>
<dbReference type="OrthoDB" id="10257471at2759"/>
<dbReference type="CDD" id="cd09917">
    <property type="entry name" value="F-box_SF"/>
    <property type="match status" value="1"/>
</dbReference>
<keyword evidence="6" id="KW-1185">Reference proteome</keyword>
<dbReference type="InterPro" id="IPR036047">
    <property type="entry name" value="F-box-like_dom_sf"/>
</dbReference>
<dbReference type="Proteomes" id="UP000001861">
    <property type="component" value="Unassembled WGS sequence"/>
</dbReference>
<evidence type="ECO:0000313" key="6">
    <source>
        <dbReference type="Proteomes" id="UP000001861"/>
    </source>
</evidence>
<dbReference type="STRING" id="240176.A8NYM9"/>
<feature type="compositionally biased region" description="Basic and acidic residues" evidence="2">
    <location>
        <begin position="846"/>
        <end position="872"/>
    </location>
</feature>
<evidence type="ECO:0000259" key="4">
    <source>
        <dbReference type="Pfam" id="PF25372"/>
    </source>
</evidence>
<evidence type="ECO:0000256" key="2">
    <source>
        <dbReference type="SAM" id="MobiDB-lite"/>
    </source>
</evidence>
<dbReference type="Pfam" id="PF12937">
    <property type="entry name" value="F-box-like"/>
    <property type="match status" value="1"/>
</dbReference>
<dbReference type="HOGENOM" id="CLU_010840_1_0_1"/>
<reference evidence="5 6" key="1">
    <citation type="journal article" date="2010" name="Proc. Natl. Acad. Sci. U.S.A.">
        <title>Insights into evolution of multicellular fungi from the assembled chromosomes of the mushroom Coprinopsis cinerea (Coprinus cinereus).</title>
        <authorList>
            <person name="Stajich J.E."/>
            <person name="Wilke S.K."/>
            <person name="Ahren D."/>
            <person name="Au C.H."/>
            <person name="Birren B.W."/>
            <person name="Borodovsky M."/>
            <person name="Burns C."/>
            <person name="Canback B."/>
            <person name="Casselton L.A."/>
            <person name="Cheng C.K."/>
            <person name="Deng J."/>
            <person name="Dietrich F.S."/>
            <person name="Fargo D.C."/>
            <person name="Farman M.L."/>
            <person name="Gathman A.C."/>
            <person name="Goldberg J."/>
            <person name="Guigo R."/>
            <person name="Hoegger P.J."/>
            <person name="Hooker J.B."/>
            <person name="Huggins A."/>
            <person name="James T.Y."/>
            <person name="Kamada T."/>
            <person name="Kilaru S."/>
            <person name="Kodira C."/>
            <person name="Kues U."/>
            <person name="Kupfer D."/>
            <person name="Kwan H.S."/>
            <person name="Lomsadze A."/>
            <person name="Li W."/>
            <person name="Lilly W.W."/>
            <person name="Ma L.J."/>
            <person name="Mackey A.J."/>
            <person name="Manning G."/>
            <person name="Martin F."/>
            <person name="Muraguchi H."/>
            <person name="Natvig D.O."/>
            <person name="Palmerini H."/>
            <person name="Ramesh M.A."/>
            <person name="Rehmeyer C.J."/>
            <person name="Roe B.A."/>
            <person name="Shenoy N."/>
            <person name="Stanke M."/>
            <person name="Ter-Hovhannisyan V."/>
            <person name="Tunlid A."/>
            <person name="Velagapudi R."/>
            <person name="Vision T.J."/>
            <person name="Zeng Q."/>
            <person name="Zolan M.E."/>
            <person name="Pukkila P.J."/>
        </authorList>
    </citation>
    <scope>NUCLEOTIDE SEQUENCE [LARGE SCALE GENOMIC DNA]</scope>
    <source>
        <strain evidence="6">Okayama-7 / 130 / ATCC MYA-4618 / FGSC 9003</strain>
    </source>
</reference>
<feature type="region of interest" description="Disordered" evidence="2">
    <location>
        <begin position="737"/>
        <end position="886"/>
    </location>
</feature>
<evidence type="ECO:0000256" key="1">
    <source>
        <dbReference type="ARBA" id="ARBA00022786"/>
    </source>
</evidence>
<dbReference type="EMBL" id="AACS02000005">
    <property type="protein sequence ID" value="EAU84387.2"/>
    <property type="molecule type" value="Genomic_DNA"/>
</dbReference>
<dbReference type="InterPro" id="IPR032675">
    <property type="entry name" value="LRR_dom_sf"/>
</dbReference>
<evidence type="ECO:0000313" key="5">
    <source>
        <dbReference type="EMBL" id="EAU84387.2"/>
    </source>
</evidence>
<dbReference type="FunCoup" id="A8NYM9">
    <property type="interactions" value="365"/>
</dbReference>